<evidence type="ECO:0000313" key="2">
    <source>
        <dbReference type="EMBL" id="MEK8026447.1"/>
    </source>
</evidence>
<name>A0ABU9BBV4_9BURK</name>
<protein>
    <submittedName>
        <fullName evidence="2">TPM domain-containing protein</fullName>
    </submittedName>
</protein>
<dbReference type="Pfam" id="PF04536">
    <property type="entry name" value="TPM_phosphatase"/>
    <property type="match status" value="1"/>
</dbReference>
<organism evidence="2 3">
    <name type="scientific">Pseudaquabacterium rugosum</name>
    <dbReference type="NCBI Taxonomy" id="2984194"/>
    <lineage>
        <taxon>Bacteria</taxon>
        <taxon>Pseudomonadati</taxon>
        <taxon>Pseudomonadota</taxon>
        <taxon>Betaproteobacteria</taxon>
        <taxon>Burkholderiales</taxon>
        <taxon>Sphaerotilaceae</taxon>
        <taxon>Pseudaquabacterium</taxon>
    </lineage>
</organism>
<feature type="domain" description="TPM" evidence="1">
    <location>
        <begin position="36"/>
        <end position="142"/>
    </location>
</feature>
<accession>A0ABU9BBV4</accession>
<comment type="caution">
    <text evidence="2">The sequence shown here is derived from an EMBL/GenBank/DDBJ whole genome shotgun (WGS) entry which is preliminary data.</text>
</comment>
<evidence type="ECO:0000313" key="3">
    <source>
        <dbReference type="Proteomes" id="UP001368500"/>
    </source>
</evidence>
<sequence>MTAHGTTPTPTGAGRSRWRRLWRHLWRDARHTRRRLDDAACARLAAAIRTSESGHLGEIRLSVEAALPPGYVWQRLTARDRALTLFGKLRVWDTEHDTGVLVYVLLAESTIEIVADRGLRRRVPPTEWDAIVEAMAARLSTGADGRPGALEPALHEAVQRLDALLRRHWPLPDGLAANPDELANVVDRR</sequence>
<reference evidence="2 3" key="1">
    <citation type="submission" date="2024-04" db="EMBL/GenBank/DDBJ databases">
        <title>Novel species of the genus Ideonella isolated from streams.</title>
        <authorList>
            <person name="Lu H."/>
        </authorList>
    </citation>
    <scope>NUCLEOTIDE SEQUENCE [LARGE SCALE GENOMIC DNA]</scope>
    <source>
        <strain evidence="2 3">BYS139W</strain>
    </source>
</reference>
<evidence type="ECO:0000259" key="1">
    <source>
        <dbReference type="Pfam" id="PF04536"/>
    </source>
</evidence>
<dbReference type="Proteomes" id="UP001368500">
    <property type="component" value="Unassembled WGS sequence"/>
</dbReference>
<dbReference type="RefSeq" id="WP_341374231.1">
    <property type="nucleotide sequence ID" value="NZ_JBBUTF010000008.1"/>
</dbReference>
<dbReference type="EMBL" id="JBBUTF010000008">
    <property type="protein sequence ID" value="MEK8026447.1"/>
    <property type="molecule type" value="Genomic_DNA"/>
</dbReference>
<gene>
    <name evidence="2" type="ORF">AACH11_10805</name>
</gene>
<keyword evidence="3" id="KW-1185">Reference proteome</keyword>
<proteinExistence type="predicted"/>
<dbReference type="PANTHER" id="PTHR30373">
    <property type="entry name" value="UPF0603 PROTEIN YGCG"/>
    <property type="match status" value="1"/>
</dbReference>
<dbReference type="InterPro" id="IPR007621">
    <property type="entry name" value="TPM_dom"/>
</dbReference>
<dbReference type="PANTHER" id="PTHR30373:SF8">
    <property type="entry name" value="BLL7265 PROTEIN"/>
    <property type="match status" value="1"/>
</dbReference>
<dbReference type="Gene3D" id="3.10.310.50">
    <property type="match status" value="1"/>
</dbReference>